<evidence type="ECO:0000313" key="3">
    <source>
        <dbReference type="Proteomes" id="UP000076532"/>
    </source>
</evidence>
<keyword evidence="3" id="KW-1185">Reference proteome</keyword>
<protein>
    <submittedName>
        <fullName evidence="2">Uncharacterized protein</fullName>
    </submittedName>
</protein>
<organism evidence="2 3">
    <name type="scientific">Athelia psychrophila</name>
    <dbReference type="NCBI Taxonomy" id="1759441"/>
    <lineage>
        <taxon>Eukaryota</taxon>
        <taxon>Fungi</taxon>
        <taxon>Dikarya</taxon>
        <taxon>Basidiomycota</taxon>
        <taxon>Agaricomycotina</taxon>
        <taxon>Agaricomycetes</taxon>
        <taxon>Agaricomycetidae</taxon>
        <taxon>Atheliales</taxon>
        <taxon>Atheliaceae</taxon>
        <taxon>Athelia</taxon>
    </lineage>
</organism>
<reference evidence="2 3" key="1">
    <citation type="journal article" date="2016" name="Mol. Biol. Evol.">
        <title>Comparative Genomics of Early-Diverging Mushroom-Forming Fungi Provides Insights into the Origins of Lignocellulose Decay Capabilities.</title>
        <authorList>
            <person name="Nagy L.G."/>
            <person name="Riley R."/>
            <person name="Tritt A."/>
            <person name="Adam C."/>
            <person name="Daum C."/>
            <person name="Floudas D."/>
            <person name="Sun H."/>
            <person name="Yadav J.S."/>
            <person name="Pangilinan J."/>
            <person name="Larsson K.H."/>
            <person name="Matsuura K."/>
            <person name="Barry K."/>
            <person name="Labutti K."/>
            <person name="Kuo R."/>
            <person name="Ohm R.A."/>
            <person name="Bhattacharya S.S."/>
            <person name="Shirouzu T."/>
            <person name="Yoshinaga Y."/>
            <person name="Martin F.M."/>
            <person name="Grigoriev I.V."/>
            <person name="Hibbett D.S."/>
        </authorList>
    </citation>
    <scope>NUCLEOTIDE SEQUENCE [LARGE SCALE GENOMIC DNA]</scope>
    <source>
        <strain evidence="2 3">CBS 109695</strain>
    </source>
</reference>
<feature type="compositionally biased region" description="Basic and acidic residues" evidence="1">
    <location>
        <begin position="10"/>
        <end position="21"/>
    </location>
</feature>
<name>A0A165XKT8_9AGAM</name>
<dbReference type="AlphaFoldDB" id="A0A165XKT8"/>
<evidence type="ECO:0000256" key="1">
    <source>
        <dbReference type="SAM" id="MobiDB-lite"/>
    </source>
</evidence>
<evidence type="ECO:0000313" key="2">
    <source>
        <dbReference type="EMBL" id="KZP08643.1"/>
    </source>
</evidence>
<dbReference type="Proteomes" id="UP000076532">
    <property type="component" value="Unassembled WGS sequence"/>
</dbReference>
<proteinExistence type="predicted"/>
<gene>
    <name evidence="2" type="ORF">FIBSPDRAFT_964633</name>
</gene>
<sequence>MEMTECASRSAEKARKVATRERAERAKEIEIIERALRYAEKAREEAALERAKRAKEIEIHDRALRSAEKAREVAALEKTKYMVITERALCTFIKPSTNALLDSAGGVHKTCLRAIAKVMRAELTKIS</sequence>
<accession>A0A165XKT8</accession>
<feature type="region of interest" description="Disordered" evidence="1">
    <location>
        <begin position="1"/>
        <end position="21"/>
    </location>
</feature>
<dbReference type="EMBL" id="KV417717">
    <property type="protein sequence ID" value="KZP08643.1"/>
    <property type="molecule type" value="Genomic_DNA"/>
</dbReference>